<evidence type="ECO:0000313" key="2">
    <source>
        <dbReference type="EMBL" id="ADB18206.1"/>
    </source>
</evidence>
<dbReference type="eggNOG" id="COG2331">
    <property type="taxonomic scope" value="Bacteria"/>
</dbReference>
<proteinExistence type="predicted"/>
<name>D2QYP7_PIRSD</name>
<dbReference type="STRING" id="530564.Psta_3545"/>
<organism evidence="2 3">
    <name type="scientific">Pirellula staleyi (strain ATCC 27377 / DSM 6068 / ICPB 4128)</name>
    <name type="common">Pirella staleyi</name>
    <dbReference type="NCBI Taxonomy" id="530564"/>
    <lineage>
        <taxon>Bacteria</taxon>
        <taxon>Pseudomonadati</taxon>
        <taxon>Planctomycetota</taxon>
        <taxon>Planctomycetia</taxon>
        <taxon>Pirellulales</taxon>
        <taxon>Pirellulaceae</taxon>
        <taxon>Pirellula</taxon>
    </lineage>
</organism>
<dbReference type="OrthoDB" id="9813321at2"/>
<gene>
    <name evidence="2" type="ordered locus">Psta_3545</name>
</gene>
<keyword evidence="3" id="KW-1185">Reference proteome</keyword>
<dbReference type="Proteomes" id="UP000001887">
    <property type="component" value="Chromosome"/>
</dbReference>
<dbReference type="Pfam" id="PF09723">
    <property type="entry name" value="Zn_ribbon_8"/>
    <property type="match status" value="1"/>
</dbReference>
<accession>D2QYP7</accession>
<dbReference type="AlphaFoldDB" id="D2QYP7"/>
<dbReference type="NCBIfam" id="TIGR02605">
    <property type="entry name" value="CxxC_CxxC_SSSS"/>
    <property type="match status" value="1"/>
</dbReference>
<reference evidence="2 3" key="1">
    <citation type="journal article" date="2009" name="Stand. Genomic Sci.">
        <title>Complete genome sequence of Pirellula staleyi type strain (ATCC 27377).</title>
        <authorList>
            <person name="Clum A."/>
            <person name="Tindall B.J."/>
            <person name="Sikorski J."/>
            <person name="Ivanova N."/>
            <person name="Mavrommatis K."/>
            <person name="Lucas S."/>
            <person name="Glavina del Rio T."/>
            <person name="Nolan M."/>
            <person name="Chen F."/>
            <person name="Tice H."/>
            <person name="Pitluck S."/>
            <person name="Cheng J.F."/>
            <person name="Chertkov O."/>
            <person name="Brettin T."/>
            <person name="Han C."/>
            <person name="Detter J.C."/>
            <person name="Kuske C."/>
            <person name="Bruce D."/>
            <person name="Goodwin L."/>
            <person name="Ovchinikova G."/>
            <person name="Pati A."/>
            <person name="Mikhailova N."/>
            <person name="Chen A."/>
            <person name="Palaniappan K."/>
            <person name="Land M."/>
            <person name="Hauser L."/>
            <person name="Chang Y.J."/>
            <person name="Jeffries C.D."/>
            <person name="Chain P."/>
            <person name="Rohde M."/>
            <person name="Goker M."/>
            <person name="Bristow J."/>
            <person name="Eisen J.A."/>
            <person name="Markowitz V."/>
            <person name="Hugenholtz P."/>
            <person name="Kyrpides N.C."/>
            <person name="Klenk H.P."/>
            <person name="Lapidus A."/>
        </authorList>
    </citation>
    <scope>NUCLEOTIDE SEQUENCE [LARGE SCALE GENOMIC DNA]</scope>
    <source>
        <strain evidence="3">ATCC 27377 / DSM 6068 / ICPB 4128</strain>
    </source>
</reference>
<dbReference type="EMBL" id="CP001848">
    <property type="protein sequence ID" value="ADB18206.1"/>
    <property type="molecule type" value="Genomic_DNA"/>
</dbReference>
<sequence>MPLYEYHCPSCESEFELLVRSDDTPACPSCESPKIERLLSAPAAHTSGASLPMAQSMPGGGCGKPQCGQGFCGMGG</sequence>
<dbReference type="HOGENOM" id="CLU_136025_4_0_0"/>
<protein>
    <submittedName>
        <fullName evidence="2">Regulatory protein, FmdB family</fullName>
    </submittedName>
</protein>
<dbReference type="SMART" id="SM00834">
    <property type="entry name" value="CxxC_CXXC_SSSS"/>
    <property type="match status" value="1"/>
</dbReference>
<dbReference type="KEGG" id="psl:Psta_3545"/>
<evidence type="ECO:0000313" key="3">
    <source>
        <dbReference type="Proteomes" id="UP000001887"/>
    </source>
</evidence>
<dbReference type="InterPro" id="IPR013429">
    <property type="entry name" value="Regulatory_FmdB_Zinc_ribbon"/>
</dbReference>
<feature type="domain" description="Putative regulatory protein FmdB zinc ribbon" evidence="1">
    <location>
        <begin position="1"/>
        <end position="40"/>
    </location>
</feature>
<evidence type="ECO:0000259" key="1">
    <source>
        <dbReference type="SMART" id="SM00834"/>
    </source>
</evidence>